<protein>
    <recommendedName>
        <fullName evidence="3">Transposase IS4-like domain-containing protein</fullName>
    </recommendedName>
</protein>
<proteinExistence type="predicted"/>
<dbReference type="Proteomes" id="UP000077275">
    <property type="component" value="Unassembled WGS sequence"/>
</dbReference>
<sequence length="122" mass="14564">MVDTNKDYILSSNITYKDMNDLEHTLFHLNDVKDKINLNNMITIYDRGYNSTELVLKTIQLESYFVIMGKKTTFKKQQEKMKKNNKDDQTFKLSLNNSKIKKFHTTELKKYAIKEKSMKYAY</sequence>
<name>A0A166DIK5_9EURY</name>
<reference evidence="1 2" key="1">
    <citation type="submission" date="2016-04" db="EMBL/GenBank/DDBJ databases">
        <title>Genome sequence of Methanobrevibacter cuticularis DSM 11139.</title>
        <authorList>
            <person name="Poehlein A."/>
            <person name="Seedorf H."/>
            <person name="Daniel R."/>
        </authorList>
    </citation>
    <scope>NUCLEOTIDE SEQUENCE [LARGE SCALE GENOMIC DNA]</scope>
    <source>
        <strain evidence="1 2">DSM 11139</strain>
    </source>
</reference>
<organism evidence="1 2">
    <name type="scientific">Methanobrevibacter cuticularis</name>
    <dbReference type="NCBI Taxonomy" id="47311"/>
    <lineage>
        <taxon>Archaea</taxon>
        <taxon>Methanobacteriati</taxon>
        <taxon>Methanobacteriota</taxon>
        <taxon>Methanomada group</taxon>
        <taxon>Methanobacteria</taxon>
        <taxon>Methanobacteriales</taxon>
        <taxon>Methanobacteriaceae</taxon>
        <taxon>Methanobrevibacter</taxon>
    </lineage>
</organism>
<comment type="caution">
    <text evidence="1">The sequence shown here is derived from an EMBL/GenBank/DDBJ whole genome shotgun (WGS) entry which is preliminary data.</text>
</comment>
<gene>
    <name evidence="1" type="ORF">MBCUT_13790</name>
</gene>
<dbReference type="RefSeq" id="WP_245634967.1">
    <property type="nucleotide sequence ID" value="NZ_LWMW01000112.1"/>
</dbReference>
<dbReference type="PATRIC" id="fig|47311.3.peg.1507"/>
<dbReference type="EMBL" id="LWMW01000112">
    <property type="protein sequence ID" value="KZX15639.1"/>
    <property type="molecule type" value="Genomic_DNA"/>
</dbReference>
<evidence type="ECO:0000313" key="2">
    <source>
        <dbReference type="Proteomes" id="UP000077275"/>
    </source>
</evidence>
<keyword evidence="2" id="KW-1185">Reference proteome</keyword>
<evidence type="ECO:0008006" key="3">
    <source>
        <dbReference type="Google" id="ProtNLM"/>
    </source>
</evidence>
<dbReference type="AlphaFoldDB" id="A0A166DIK5"/>
<evidence type="ECO:0000313" key="1">
    <source>
        <dbReference type="EMBL" id="KZX15639.1"/>
    </source>
</evidence>
<accession>A0A166DIK5</accession>